<evidence type="ECO:0000313" key="2">
    <source>
        <dbReference type="Proteomes" id="UP000031532"/>
    </source>
</evidence>
<organism evidence="1 2">
    <name type="scientific">Scytonema millei VB511283</name>
    <dbReference type="NCBI Taxonomy" id="1245923"/>
    <lineage>
        <taxon>Bacteria</taxon>
        <taxon>Bacillati</taxon>
        <taxon>Cyanobacteriota</taxon>
        <taxon>Cyanophyceae</taxon>
        <taxon>Nostocales</taxon>
        <taxon>Scytonemataceae</taxon>
        <taxon>Scytonema</taxon>
    </lineage>
</organism>
<dbReference type="EMBL" id="JTJC03000007">
    <property type="protein sequence ID" value="NHC37183.1"/>
    <property type="molecule type" value="Genomic_DNA"/>
</dbReference>
<proteinExistence type="predicted"/>
<keyword evidence="2" id="KW-1185">Reference proteome</keyword>
<dbReference type="Proteomes" id="UP000031532">
    <property type="component" value="Unassembled WGS sequence"/>
</dbReference>
<reference evidence="1 2" key="1">
    <citation type="journal article" date="2015" name="Genome Announc.">
        <title>Draft Genome Sequence of the Terrestrial Cyanobacterium Scytonema millei VB511283, Isolated from Eastern India.</title>
        <authorList>
            <person name="Sen D."/>
            <person name="Chandrababunaidu M.M."/>
            <person name="Singh D."/>
            <person name="Sanghi N."/>
            <person name="Ghorai A."/>
            <person name="Mishra G.P."/>
            <person name="Madduluri M."/>
            <person name="Adhikary S.P."/>
            <person name="Tripathy S."/>
        </authorList>
    </citation>
    <scope>NUCLEOTIDE SEQUENCE [LARGE SCALE GENOMIC DNA]</scope>
    <source>
        <strain evidence="1 2">VB511283</strain>
    </source>
</reference>
<comment type="caution">
    <text evidence="1">The sequence shown here is derived from an EMBL/GenBank/DDBJ whole genome shotgun (WGS) entry which is preliminary data.</text>
</comment>
<dbReference type="OrthoDB" id="424179at2"/>
<name>A0A9X5I634_9CYAN</name>
<sequence length="260" mass="29361">MKRTEGAGKVRILQFLWIFVAFLSPLPAVSTTPAGRTAVRSYQLLYGRVYRDTSLITNILGKPAPTRIYPTPDSPVRAGFEPRFPGEVVNLFAKPAPTTPDSRCSTQDIKTLTDRLLRDLPGYANRTSQRARRLSRSTDLYTYVLIAGNPEFEPLTTDPGVYQPKSPQADGEDVQQVFFTTLERQYLSDRAVELQGFHWAFFTKTEDGWRLASMFTRIGDRAGKRPPTPPEETSDGIIAQAIETWLRDCRARSRARDTKE</sequence>
<dbReference type="AlphaFoldDB" id="A0A9X5I634"/>
<gene>
    <name evidence="1" type="ORF">QH73_0021520</name>
</gene>
<dbReference type="RefSeq" id="WP_132867457.1">
    <property type="nucleotide sequence ID" value="NZ_JTJC03000007.1"/>
</dbReference>
<accession>A0A9X5I634</accession>
<evidence type="ECO:0000313" key="1">
    <source>
        <dbReference type="EMBL" id="NHC37183.1"/>
    </source>
</evidence>
<protein>
    <submittedName>
        <fullName evidence="1">Uncharacterized protein</fullName>
    </submittedName>
</protein>